<evidence type="ECO:0000313" key="4">
    <source>
        <dbReference type="EMBL" id="KTQ97012.1"/>
    </source>
</evidence>
<keyword evidence="2" id="KW-0378">Hydrolase</keyword>
<dbReference type="Gene3D" id="3.40.50.1820">
    <property type="entry name" value="alpha/beta hydrolase"/>
    <property type="match status" value="1"/>
</dbReference>
<dbReference type="RefSeq" id="WP_058634181.1">
    <property type="nucleotide sequence ID" value="NZ_LDPZ01000012.1"/>
</dbReference>
<dbReference type="InterPro" id="IPR050565">
    <property type="entry name" value="LYPA1-2/EST-like"/>
</dbReference>
<dbReference type="InterPro" id="IPR029058">
    <property type="entry name" value="AB_hydrolase_fold"/>
</dbReference>
<comment type="caution">
    <text evidence="4">The sequence shown here is derived from an EMBL/GenBank/DDBJ whole genome shotgun (WGS) entry which is preliminary data.</text>
</comment>
<reference evidence="4 5" key="1">
    <citation type="journal article" date="2016" name="Front. Microbiol.">
        <title>Genomic Resource of Rice Seed Associated Bacteria.</title>
        <authorList>
            <person name="Midha S."/>
            <person name="Bansal K."/>
            <person name="Sharma S."/>
            <person name="Kumar N."/>
            <person name="Patil P.P."/>
            <person name="Chaudhry V."/>
            <person name="Patil P.B."/>
        </authorList>
    </citation>
    <scope>NUCLEOTIDE SEQUENCE [LARGE SCALE GENOMIC DNA]</scope>
    <source>
        <strain evidence="4 5">NS226</strain>
    </source>
</reference>
<proteinExistence type="inferred from homology"/>
<gene>
    <name evidence="4" type="ORF">NS226_05730</name>
</gene>
<dbReference type="AlphaFoldDB" id="A0A175RAD2"/>
<dbReference type="SUPFAM" id="SSF53474">
    <property type="entry name" value="alpha/beta-Hydrolases"/>
    <property type="match status" value="1"/>
</dbReference>
<accession>A0A175RAD2</accession>
<dbReference type="PANTHER" id="PTHR10655">
    <property type="entry name" value="LYSOPHOSPHOLIPASE-RELATED"/>
    <property type="match status" value="1"/>
</dbReference>
<dbReference type="InterPro" id="IPR003140">
    <property type="entry name" value="PLipase/COase/thioEstase"/>
</dbReference>
<protein>
    <submittedName>
        <fullName evidence="4">Phospholipase</fullName>
    </submittedName>
</protein>
<organism evidence="4 5">
    <name type="scientific">Aureimonas ureilytica</name>
    <dbReference type="NCBI Taxonomy" id="401562"/>
    <lineage>
        <taxon>Bacteria</taxon>
        <taxon>Pseudomonadati</taxon>
        <taxon>Pseudomonadota</taxon>
        <taxon>Alphaproteobacteria</taxon>
        <taxon>Hyphomicrobiales</taxon>
        <taxon>Aurantimonadaceae</taxon>
        <taxon>Aureimonas</taxon>
    </lineage>
</organism>
<evidence type="ECO:0000256" key="2">
    <source>
        <dbReference type="ARBA" id="ARBA00022801"/>
    </source>
</evidence>
<sequence length="219" mass="22876">MSAPDASLRIGPRGPQARMVCVFVHGRGQSPEEMETGVLSRLDAPDVAFLLPRAPKGAWYEARAVDPLTSATRSALDEAIDQLAAAMDEARAAFPGVPVLLGGFSQGACLSIEYVCRGLSAPDALIAFTGCRVGTPQDDRPDDLPKGLPVYLSGGDADPWIPVTAFADAALSLGRSGARLRTDLFPGRGHEVCDAEIAMMASVLADLSAERAVGFGAPR</sequence>
<feature type="domain" description="Phospholipase/carboxylesterase/thioesterase" evidence="3">
    <location>
        <begin position="15"/>
        <end position="204"/>
    </location>
</feature>
<name>A0A175RAD2_9HYPH</name>
<dbReference type="Pfam" id="PF02230">
    <property type="entry name" value="Abhydrolase_2"/>
    <property type="match status" value="1"/>
</dbReference>
<dbReference type="EMBL" id="LDPZ01000012">
    <property type="protein sequence ID" value="KTQ97012.1"/>
    <property type="molecule type" value="Genomic_DNA"/>
</dbReference>
<dbReference type="PATRIC" id="fig|401562.3.peg.411"/>
<dbReference type="Proteomes" id="UP000078272">
    <property type="component" value="Unassembled WGS sequence"/>
</dbReference>
<evidence type="ECO:0000313" key="5">
    <source>
        <dbReference type="Proteomes" id="UP000078272"/>
    </source>
</evidence>
<evidence type="ECO:0000259" key="3">
    <source>
        <dbReference type="Pfam" id="PF02230"/>
    </source>
</evidence>
<comment type="similarity">
    <text evidence="1">Belongs to the AB hydrolase superfamily. AB hydrolase 2 family.</text>
</comment>
<evidence type="ECO:0000256" key="1">
    <source>
        <dbReference type="ARBA" id="ARBA00006499"/>
    </source>
</evidence>
<dbReference type="PANTHER" id="PTHR10655:SF17">
    <property type="entry name" value="LYSOPHOSPHOLIPASE-LIKE PROTEIN 1"/>
    <property type="match status" value="1"/>
</dbReference>
<dbReference type="GO" id="GO:0016787">
    <property type="term" value="F:hydrolase activity"/>
    <property type="evidence" value="ECO:0007669"/>
    <property type="project" value="UniProtKB-KW"/>
</dbReference>